<gene>
    <name evidence="2" type="ORF">GCM10016455_04640</name>
</gene>
<evidence type="ECO:0000313" key="3">
    <source>
        <dbReference type="Proteomes" id="UP000609802"/>
    </source>
</evidence>
<evidence type="ECO:0000259" key="1">
    <source>
        <dbReference type="Pfam" id="PF00571"/>
    </source>
</evidence>
<dbReference type="Pfam" id="PF00571">
    <property type="entry name" value="CBS"/>
    <property type="match status" value="1"/>
</dbReference>
<dbReference type="SUPFAM" id="SSF54631">
    <property type="entry name" value="CBS-domain pair"/>
    <property type="match status" value="1"/>
</dbReference>
<feature type="domain" description="CBS" evidence="1">
    <location>
        <begin position="76"/>
        <end position="126"/>
    </location>
</feature>
<name>A0ABQ3ILB0_9RHOB</name>
<dbReference type="InterPro" id="IPR000644">
    <property type="entry name" value="CBS_dom"/>
</dbReference>
<dbReference type="InterPro" id="IPR046342">
    <property type="entry name" value="CBS_dom_sf"/>
</dbReference>
<organism evidence="2 3">
    <name type="scientific">Aliiroseovarius zhejiangensis</name>
    <dbReference type="NCBI Taxonomy" id="1632025"/>
    <lineage>
        <taxon>Bacteria</taxon>
        <taxon>Pseudomonadati</taxon>
        <taxon>Pseudomonadota</taxon>
        <taxon>Alphaproteobacteria</taxon>
        <taxon>Rhodobacterales</taxon>
        <taxon>Paracoccaceae</taxon>
        <taxon>Aliiroseovarius</taxon>
    </lineage>
</organism>
<reference evidence="3" key="1">
    <citation type="journal article" date="2019" name="Int. J. Syst. Evol. Microbiol.">
        <title>The Global Catalogue of Microorganisms (GCM) 10K type strain sequencing project: providing services to taxonomists for standard genome sequencing and annotation.</title>
        <authorList>
            <consortium name="The Broad Institute Genomics Platform"/>
            <consortium name="The Broad Institute Genome Sequencing Center for Infectious Disease"/>
            <person name="Wu L."/>
            <person name="Ma J."/>
        </authorList>
    </citation>
    <scope>NUCLEOTIDE SEQUENCE [LARGE SCALE GENOMIC DNA]</scope>
    <source>
        <strain evidence="3">KCTC 42443</strain>
    </source>
</reference>
<dbReference type="RefSeq" id="WP_191284855.1">
    <property type="nucleotide sequence ID" value="NZ_BNCH01000001.1"/>
</dbReference>
<dbReference type="EMBL" id="BNCH01000001">
    <property type="protein sequence ID" value="GHE87755.1"/>
    <property type="molecule type" value="Genomic_DNA"/>
</dbReference>
<proteinExistence type="predicted"/>
<dbReference type="Gene3D" id="3.10.580.10">
    <property type="entry name" value="CBS-domain"/>
    <property type="match status" value="1"/>
</dbReference>
<sequence length="146" mass="16291">MSQPEETRVRDAVRQDPHVINGLASVAEAMRLFETSGHDTLVIDKRSPDDEYGVLTISMIARQVFAQNRAARRVSVYEVMEKPAINLSGNMQARYAIRLLTRLNLDVALVVEDDRLIGTVGLRELTLAEFASNVPPAENVQNSEKE</sequence>
<comment type="caution">
    <text evidence="2">The sequence shown here is derived from an EMBL/GenBank/DDBJ whole genome shotgun (WGS) entry which is preliminary data.</text>
</comment>
<keyword evidence="3" id="KW-1185">Reference proteome</keyword>
<dbReference type="Proteomes" id="UP000609802">
    <property type="component" value="Unassembled WGS sequence"/>
</dbReference>
<evidence type="ECO:0000313" key="2">
    <source>
        <dbReference type="EMBL" id="GHE87755.1"/>
    </source>
</evidence>
<accession>A0ABQ3ILB0</accession>
<protein>
    <recommendedName>
        <fullName evidence="1">CBS domain-containing protein</fullName>
    </recommendedName>
</protein>